<comment type="caution">
    <text evidence="3">The sequence shown here is derived from an EMBL/GenBank/DDBJ whole genome shotgun (WGS) entry which is preliminary data.</text>
</comment>
<keyword evidence="1" id="KW-1133">Transmembrane helix</keyword>
<reference evidence="4" key="2">
    <citation type="submission" date="2015-07" db="EMBL/GenBank/DDBJ databases">
        <title>Contrasting host-pathogen interactions and genome evolution in two generalist and specialist microsporidian pathogens of mosquitoes.</title>
        <authorList>
            <consortium name="The Broad Institute Genomics Platform"/>
            <consortium name="The Broad Institute Genome Sequencing Center for Infectious Disease"/>
            <person name="Cuomo C.A."/>
            <person name="Sanscrainte N.D."/>
            <person name="Goldberg J.M."/>
            <person name="Heiman D."/>
            <person name="Young S."/>
            <person name="Zeng Q."/>
            <person name="Becnel J.J."/>
            <person name="Birren B.W."/>
        </authorList>
    </citation>
    <scope>NUCLEOTIDE SEQUENCE [LARGE SCALE GENOMIC DNA]</scope>
    <source>
        <strain evidence="4">USNM 41457</strain>
    </source>
</reference>
<dbReference type="AlphaFoldDB" id="J9DAU0"/>
<evidence type="ECO:0000313" key="3">
    <source>
        <dbReference type="EMBL" id="EJW04881.1"/>
    </source>
</evidence>
<evidence type="ECO:0000256" key="1">
    <source>
        <dbReference type="SAM" id="Phobius"/>
    </source>
</evidence>
<reference evidence="3 4" key="1">
    <citation type="submission" date="2011-08" db="EMBL/GenBank/DDBJ databases">
        <authorList>
            <person name="Liu Z.J."/>
            <person name="Shi F.L."/>
            <person name="Lu J.Q."/>
            <person name="Li M."/>
            <person name="Wang Z.L."/>
        </authorList>
    </citation>
    <scope>NUCLEOTIDE SEQUENCE [LARGE SCALE GENOMIC DNA]</scope>
    <source>
        <strain evidence="3 4">USNM 41457</strain>
    </source>
</reference>
<feature type="domain" description="SUN" evidence="2">
    <location>
        <begin position="147"/>
        <end position="320"/>
    </location>
</feature>
<keyword evidence="1" id="KW-0472">Membrane</keyword>
<dbReference type="HOGENOM" id="CLU_1053847_0_0_1"/>
<dbReference type="InterPro" id="IPR012919">
    <property type="entry name" value="SUN_dom"/>
</dbReference>
<keyword evidence="1" id="KW-0812">Transmembrane</keyword>
<evidence type="ECO:0000313" key="4">
    <source>
        <dbReference type="Proteomes" id="UP000003163"/>
    </source>
</evidence>
<dbReference type="VEuPathDB" id="MicrosporidiaDB:EDEG_00101"/>
<dbReference type="OrthoDB" id="2190654at2759"/>
<dbReference type="Gene3D" id="2.60.120.260">
    <property type="entry name" value="Galactose-binding domain-like"/>
    <property type="match status" value="1"/>
</dbReference>
<organism evidence="3 4">
    <name type="scientific">Edhazardia aedis (strain USNM 41457)</name>
    <name type="common">Microsporidian parasite</name>
    <dbReference type="NCBI Taxonomy" id="1003232"/>
    <lineage>
        <taxon>Eukaryota</taxon>
        <taxon>Fungi</taxon>
        <taxon>Fungi incertae sedis</taxon>
        <taxon>Microsporidia</taxon>
        <taxon>Edhazardia</taxon>
    </lineage>
</organism>
<feature type="transmembrane region" description="Helical" evidence="1">
    <location>
        <begin position="72"/>
        <end position="90"/>
    </location>
</feature>
<accession>J9DAU0</accession>
<name>J9DAU0_EDHAE</name>
<dbReference type="InParanoid" id="J9DAU0"/>
<dbReference type="Proteomes" id="UP000003163">
    <property type="component" value="Unassembled WGS sequence"/>
</dbReference>
<gene>
    <name evidence="3" type="ORF">EDEG_00101</name>
</gene>
<protein>
    <recommendedName>
        <fullName evidence="2">SUN domain-containing protein</fullName>
    </recommendedName>
</protein>
<sequence>MERRRTSRIIRTPNKTICPSEGDTIVVDSPMKRVKNLFTKLSENKETQNNGINKLPSEEVKANGSPFFQIDYKLFISFLTNIIIILFFTARQAPEIDKKSFLDLQNQTNQLKAEIQYIVNDNKALKLAFENKLSTEKNKIVPIIKDYASIEEGAYLDRQNTSQPYKHGIFRTKVAYDANILLSGRVLPGECFAFDGTSGYITIMFDREIFVNFLRIIHCDCTDKTSALKNFTIYGIREIDTNGVPKIGEQNILISTINGKIRKYELIKLRDDIFDIKKSHKSDYTVNMGDFVGFKIFIHTNSGNIKYTTIYKIAVYGNEV</sequence>
<dbReference type="EMBL" id="AFBI03000001">
    <property type="protein sequence ID" value="EJW04881.1"/>
    <property type="molecule type" value="Genomic_DNA"/>
</dbReference>
<proteinExistence type="predicted"/>
<evidence type="ECO:0000259" key="2">
    <source>
        <dbReference type="PROSITE" id="PS51469"/>
    </source>
</evidence>
<dbReference type="Pfam" id="PF07738">
    <property type="entry name" value="Sad1_UNC"/>
    <property type="match status" value="1"/>
</dbReference>
<dbReference type="OMA" id="SGYITIM"/>
<dbReference type="PROSITE" id="PS51469">
    <property type="entry name" value="SUN"/>
    <property type="match status" value="1"/>
</dbReference>
<keyword evidence="4" id="KW-1185">Reference proteome</keyword>
<dbReference type="STRING" id="1003232.J9DAU0"/>